<proteinExistence type="predicted"/>
<dbReference type="OrthoDB" id="9840136at2"/>
<reference evidence="1 2" key="1">
    <citation type="submission" date="2018-08" db="EMBL/GenBank/DDBJ databases">
        <title>Meiothermus terrae DSM 26712 genome sequencing project.</title>
        <authorList>
            <person name="Da Costa M.S."/>
            <person name="Albuquerque L."/>
            <person name="Raposo P."/>
            <person name="Froufe H.J.C."/>
            <person name="Barroso C.S."/>
            <person name="Egas C."/>
        </authorList>
    </citation>
    <scope>NUCLEOTIDE SEQUENCE [LARGE SCALE GENOMIC DNA]</scope>
    <source>
        <strain evidence="1 2">DSM 26712</strain>
    </source>
</reference>
<accession>A0A399ESE1</accession>
<dbReference type="AlphaFoldDB" id="A0A399ESE1"/>
<protein>
    <recommendedName>
        <fullName evidence="3">CARDB domain-containing protein</fullName>
    </recommendedName>
</protein>
<dbReference type="EMBL" id="QXDL01000034">
    <property type="protein sequence ID" value="RIH87524.1"/>
    <property type="molecule type" value="Genomic_DNA"/>
</dbReference>
<evidence type="ECO:0000313" key="2">
    <source>
        <dbReference type="Proteomes" id="UP000265715"/>
    </source>
</evidence>
<gene>
    <name evidence="1" type="ORF">Mterra_01170</name>
</gene>
<evidence type="ECO:0008006" key="3">
    <source>
        <dbReference type="Google" id="ProtNLM"/>
    </source>
</evidence>
<dbReference type="RefSeq" id="WP_119314340.1">
    <property type="nucleotide sequence ID" value="NZ_QXDL01000034.1"/>
</dbReference>
<evidence type="ECO:0000313" key="1">
    <source>
        <dbReference type="EMBL" id="RIH87524.1"/>
    </source>
</evidence>
<sequence length="118" mass="12860">MRKWLWLSLVVTNDFTMTCTPGAFSVPKGGQATLTVTVENLKGQVAKVQLKFESGTVGVDGSPLTQVVEGAGSAQFVISVKSGITDNKPFFYIYGRGMNSENRTSGMPQKDCRVQWSY</sequence>
<comment type="caution">
    <text evidence="1">The sequence shown here is derived from an EMBL/GenBank/DDBJ whole genome shotgun (WGS) entry which is preliminary data.</text>
</comment>
<organism evidence="1 2">
    <name type="scientific">Calidithermus terrae</name>
    <dbReference type="NCBI Taxonomy" id="1408545"/>
    <lineage>
        <taxon>Bacteria</taxon>
        <taxon>Thermotogati</taxon>
        <taxon>Deinococcota</taxon>
        <taxon>Deinococci</taxon>
        <taxon>Thermales</taxon>
        <taxon>Thermaceae</taxon>
        <taxon>Calidithermus</taxon>
    </lineage>
</organism>
<name>A0A399ESE1_9DEIN</name>
<keyword evidence="2" id="KW-1185">Reference proteome</keyword>
<dbReference type="Proteomes" id="UP000265715">
    <property type="component" value="Unassembled WGS sequence"/>
</dbReference>